<reference evidence="1 2" key="2">
    <citation type="submission" date="2018-11" db="EMBL/GenBank/DDBJ databases">
        <authorList>
            <consortium name="Pathogen Informatics"/>
        </authorList>
    </citation>
    <scope>NUCLEOTIDE SEQUENCE [LARGE SCALE GENOMIC DNA]</scope>
    <source>
        <strain evidence="1">Dakar</strain>
        <strain evidence="2">Dakar, Senegal</strain>
    </source>
</reference>
<gene>
    <name evidence="1" type="ORF">SCUD_LOCUS4002</name>
</gene>
<evidence type="ECO:0000313" key="3">
    <source>
        <dbReference type="WBParaSite" id="SCUD_0000400101-mRNA-1"/>
    </source>
</evidence>
<dbReference type="WBParaSite" id="SCUD_0000400101-mRNA-1">
    <property type="protein sequence ID" value="SCUD_0000400101-mRNA-1"/>
    <property type="gene ID" value="SCUD_0000400101"/>
</dbReference>
<protein>
    <submittedName>
        <fullName evidence="3">F-BAR domain-containing protein</fullName>
    </submittedName>
</protein>
<evidence type="ECO:0000313" key="1">
    <source>
        <dbReference type="EMBL" id="VDO85873.1"/>
    </source>
</evidence>
<reference evidence="3" key="1">
    <citation type="submission" date="2016-06" db="UniProtKB">
        <authorList>
            <consortium name="WormBaseParasite"/>
        </authorList>
    </citation>
    <scope>IDENTIFICATION</scope>
</reference>
<proteinExistence type="predicted"/>
<dbReference type="EMBL" id="UZAK01004899">
    <property type="protein sequence ID" value="VDO85873.1"/>
    <property type="molecule type" value="Genomic_DNA"/>
</dbReference>
<name>A0A183JMR7_9TREM</name>
<organism evidence="3">
    <name type="scientific">Schistosoma curassoni</name>
    <dbReference type="NCBI Taxonomy" id="6186"/>
    <lineage>
        <taxon>Eukaryota</taxon>
        <taxon>Metazoa</taxon>
        <taxon>Spiralia</taxon>
        <taxon>Lophotrochozoa</taxon>
        <taxon>Platyhelminthes</taxon>
        <taxon>Trematoda</taxon>
        <taxon>Digenea</taxon>
        <taxon>Strigeidida</taxon>
        <taxon>Schistosomatoidea</taxon>
        <taxon>Schistosomatidae</taxon>
        <taxon>Schistosoma</taxon>
    </lineage>
</organism>
<sequence>MKLKLKKHWETVQIALQRFNTAFLRDTNKLNEFKINLNNRSKALHDLLEEEPTMKNDWKEIKEALTSTCQEVLGHKKHHNQEWISIETLDKTQETKKDKVAFNDSRTRTEKVNAQAKYTEANKQVKKRIRADKQKCVEELEVDMERMNSNWKRVEMIVQDRVGWRVLVGDLCSPARVMGVIK</sequence>
<evidence type="ECO:0000313" key="2">
    <source>
        <dbReference type="Proteomes" id="UP000279833"/>
    </source>
</evidence>
<accession>A0A183JMR7</accession>
<keyword evidence="2" id="KW-1185">Reference proteome</keyword>
<dbReference type="AlphaFoldDB" id="A0A183JMR7"/>
<dbReference type="Proteomes" id="UP000279833">
    <property type="component" value="Unassembled WGS sequence"/>
</dbReference>